<protein>
    <submittedName>
        <fullName evidence="2">Uncharacterized protein</fullName>
    </submittedName>
</protein>
<gene>
    <name evidence="2" type="ORF">Cvel_13587</name>
</gene>
<dbReference type="VEuPathDB" id="CryptoDB:Cvel_13587"/>
<dbReference type="AlphaFoldDB" id="A0A0G4IEG3"/>
<reference evidence="2" key="1">
    <citation type="submission" date="2014-11" db="EMBL/GenBank/DDBJ databases">
        <authorList>
            <person name="Otto D Thomas"/>
            <person name="Naeem Raeece"/>
        </authorList>
    </citation>
    <scope>NUCLEOTIDE SEQUENCE</scope>
</reference>
<organism evidence="2">
    <name type="scientific">Chromera velia CCMP2878</name>
    <dbReference type="NCBI Taxonomy" id="1169474"/>
    <lineage>
        <taxon>Eukaryota</taxon>
        <taxon>Sar</taxon>
        <taxon>Alveolata</taxon>
        <taxon>Colpodellida</taxon>
        <taxon>Chromeraceae</taxon>
        <taxon>Chromera</taxon>
    </lineage>
</organism>
<dbReference type="EMBL" id="CDMZ01005881">
    <property type="protein sequence ID" value="CEM55493.1"/>
    <property type="molecule type" value="Genomic_DNA"/>
</dbReference>
<accession>A0A0G4IEG3</accession>
<sequence length="287" mass="32604">MQFLRLHLILFFVCVFLLLPTPLGTAIRRQQLDFQMAQTDLQSGTKKLGQECSSDSMCDAVWVETGEDGVPGQARSFRNKAFKTQKLTCTMTDSGKKRCVIPKGESCWFRERGKTDNEVSIYDHTYYRDLFDRETGNRGNPCPENFQCGCPKGRCDCDVYGSCSQTWLRYCENYGMRCKGVTFGSNCGSVNLVNEMGKLVGTQELKCTSIFNGKVLSGWDNKGMKDSNLPNWTTFRSTGDQYYGICKIPEGGRCNKFKYTCAEGFECVLREGGKWWENDGRCQKIQY</sequence>
<keyword evidence="1" id="KW-0732">Signal</keyword>
<feature type="chain" id="PRO_5005193046" evidence="1">
    <location>
        <begin position="27"/>
        <end position="287"/>
    </location>
</feature>
<proteinExistence type="predicted"/>
<evidence type="ECO:0000256" key="1">
    <source>
        <dbReference type="SAM" id="SignalP"/>
    </source>
</evidence>
<feature type="signal peptide" evidence="1">
    <location>
        <begin position="1"/>
        <end position="26"/>
    </location>
</feature>
<evidence type="ECO:0000313" key="2">
    <source>
        <dbReference type="EMBL" id="CEM55493.1"/>
    </source>
</evidence>
<name>A0A0G4IEG3_9ALVE</name>